<keyword evidence="2" id="KW-1185">Reference proteome</keyword>
<evidence type="ECO:0000313" key="2">
    <source>
        <dbReference type="Proteomes" id="UP000800097"/>
    </source>
</evidence>
<organism evidence="1 2">
    <name type="scientific">Westerdykella ornata</name>
    <dbReference type="NCBI Taxonomy" id="318751"/>
    <lineage>
        <taxon>Eukaryota</taxon>
        <taxon>Fungi</taxon>
        <taxon>Dikarya</taxon>
        <taxon>Ascomycota</taxon>
        <taxon>Pezizomycotina</taxon>
        <taxon>Dothideomycetes</taxon>
        <taxon>Pleosporomycetidae</taxon>
        <taxon>Pleosporales</taxon>
        <taxon>Sporormiaceae</taxon>
        <taxon>Westerdykella</taxon>
    </lineage>
</organism>
<protein>
    <submittedName>
        <fullName evidence="1">Uncharacterized protein</fullName>
    </submittedName>
</protein>
<reference evidence="1" key="1">
    <citation type="journal article" date="2020" name="Stud. Mycol.">
        <title>101 Dothideomycetes genomes: a test case for predicting lifestyles and emergence of pathogens.</title>
        <authorList>
            <person name="Haridas S."/>
            <person name="Albert R."/>
            <person name="Binder M."/>
            <person name="Bloem J."/>
            <person name="Labutti K."/>
            <person name="Salamov A."/>
            <person name="Andreopoulos B."/>
            <person name="Baker S."/>
            <person name="Barry K."/>
            <person name="Bills G."/>
            <person name="Bluhm B."/>
            <person name="Cannon C."/>
            <person name="Castanera R."/>
            <person name="Culley D."/>
            <person name="Daum C."/>
            <person name="Ezra D."/>
            <person name="Gonzalez J."/>
            <person name="Henrissat B."/>
            <person name="Kuo A."/>
            <person name="Liang C."/>
            <person name="Lipzen A."/>
            <person name="Lutzoni F."/>
            <person name="Magnuson J."/>
            <person name="Mondo S."/>
            <person name="Nolan M."/>
            <person name="Ohm R."/>
            <person name="Pangilinan J."/>
            <person name="Park H.-J."/>
            <person name="Ramirez L."/>
            <person name="Alfaro M."/>
            <person name="Sun H."/>
            <person name="Tritt A."/>
            <person name="Yoshinaga Y."/>
            <person name="Zwiers L.-H."/>
            <person name="Turgeon B."/>
            <person name="Goodwin S."/>
            <person name="Spatafora J."/>
            <person name="Crous P."/>
            <person name="Grigoriev I."/>
        </authorList>
    </citation>
    <scope>NUCLEOTIDE SEQUENCE</scope>
    <source>
        <strain evidence="1">CBS 379.55</strain>
    </source>
</reference>
<dbReference type="EMBL" id="ML986484">
    <property type="protein sequence ID" value="KAF2281111.1"/>
    <property type="molecule type" value="Genomic_DNA"/>
</dbReference>
<evidence type="ECO:0000313" key="1">
    <source>
        <dbReference type="EMBL" id="KAF2281111.1"/>
    </source>
</evidence>
<sequence length="199" mass="22810">MTSAPNPRKSAAEAVDTYMKQLDRLKLLELTARKQRELLMERKLEVIGPLPPTTLAGHIFEALKHRFDEHVELEDKQLVELAEKLAFVVRRNRKATRVSPDGEDKWYLPVSAVKYTGNLLDPLESPLITALFLAKYDSEEKVYEHKFVLLYEDELVFDVAISDQDKSGLLCRERLFKALVESADMMALDHLPGIKEESE</sequence>
<dbReference type="RefSeq" id="XP_033658648.1">
    <property type="nucleotide sequence ID" value="XM_033799504.1"/>
</dbReference>
<accession>A0A6A6JWW8</accession>
<dbReference type="Proteomes" id="UP000800097">
    <property type="component" value="Unassembled WGS sequence"/>
</dbReference>
<name>A0A6A6JWW8_WESOR</name>
<dbReference type="AlphaFoldDB" id="A0A6A6JWW8"/>
<gene>
    <name evidence="1" type="ORF">EI97DRAFT_438510</name>
</gene>
<proteinExistence type="predicted"/>
<dbReference type="GeneID" id="54552679"/>